<dbReference type="EMBL" id="CP028271">
    <property type="protein sequence ID" value="QHM73376.1"/>
    <property type="molecule type" value="Genomic_DNA"/>
</dbReference>
<gene>
    <name evidence="2" type="ORF">C7M51_03723</name>
</gene>
<dbReference type="Pfam" id="PF03235">
    <property type="entry name" value="GmrSD_N"/>
    <property type="match status" value="1"/>
</dbReference>
<feature type="domain" description="GmrSD restriction endonucleases N-terminal" evidence="1">
    <location>
        <begin position="12"/>
        <end position="239"/>
    </location>
</feature>
<keyword evidence="3" id="KW-1185">Reference proteome</keyword>
<protein>
    <recommendedName>
        <fullName evidence="1">GmrSD restriction endonucleases N-terminal domain-containing protein</fullName>
    </recommendedName>
</protein>
<reference evidence="2 3" key="1">
    <citation type="submission" date="2018-03" db="EMBL/GenBank/DDBJ databases">
        <title>Pantoea intestinalis SRCM103226 isolated form the mealworm.</title>
        <authorList>
            <person name="Jeong D.-Y."/>
            <person name="Kim J.W."/>
        </authorList>
    </citation>
    <scope>NUCLEOTIDE SEQUENCE [LARGE SCALE GENOMIC DNA]</scope>
    <source>
        <strain evidence="2 3">SRCM103226</strain>
    </source>
</reference>
<dbReference type="Proteomes" id="UP000464053">
    <property type="component" value="Chromosome"/>
</dbReference>
<evidence type="ECO:0000313" key="3">
    <source>
        <dbReference type="Proteomes" id="UP000464053"/>
    </source>
</evidence>
<dbReference type="AlphaFoldDB" id="A0A6P1Q376"/>
<dbReference type="KEGG" id="mint:C7M51_03723"/>
<sequence length="737" mass="85513">MSQQEILSFAGIFSKVDFIEIPVIQRDYAQGRQSAHEIRQQFLNTLAQALHQDAQSEPLVLDFIYGSIEEGSPSRLSVLDGQQRLTTLFLLHWFLAAKEGEYQAFCQRFTLNGKSRFSYKTRTSATEFFDALVSANPENYQFSPDAAPIDEQLIDSHWFYLSWRHDPTIESCLTMLRALQQRFSAPADSLFQRLCSEDDRRIVFHYLSLQYFGLSDDLYIKMNARGKALTDFEHFKAWLSGHTGGWPAAETFSQKLDGRWTDLFWQIRDKDHAFDTLYLRFFMRMAFLLECERSDKRLDALGKEDAAWFSLLRDTQGTFAPLEFEQHRAFAPEDLAKIMQVLDYFPVGQATPAAGEAASAALLLLTDFVTTSDYLVQARFYALALFILTQEKPDNDEAQHQQRWLRFTDNLLNTLELDAKNFIRVLAALKAMAPYARELYDWLEHAPIPAIFKDQWEEERLKVGLIQQDLAWEAALIRAEHHPYLQGRIRGLLNLARSPTHGTHSLKKFITLTEKTFRVLDKAIIEHKAHLLERALLTLGDYLVPVGNNRFTFCRSANHSWRDRHKGWMAVVERPVFGQLLAHIGTQNVTSTLQKLIAQVNCGGWRELIVKYPQVISYAKERLLDKEDEKIYLLSKSTRRAYFFELHGYVLAERLQQRLENGDLSVPIKAVEHRWTYGDDEPWLELTLDNDQIRYAYYSQGKYEFWKDGESEGKKVPQPRYFPALLEELMPEIYAAD</sequence>
<organism evidence="2 3">
    <name type="scientific">Mixta intestinalis</name>
    <dbReference type="NCBI Taxonomy" id="1615494"/>
    <lineage>
        <taxon>Bacteria</taxon>
        <taxon>Pseudomonadati</taxon>
        <taxon>Pseudomonadota</taxon>
        <taxon>Gammaproteobacteria</taxon>
        <taxon>Enterobacterales</taxon>
        <taxon>Erwiniaceae</taxon>
        <taxon>Mixta</taxon>
    </lineage>
</organism>
<dbReference type="InterPro" id="IPR004919">
    <property type="entry name" value="GmrSD_N"/>
</dbReference>
<dbReference type="OrthoDB" id="8094406at2"/>
<evidence type="ECO:0000313" key="2">
    <source>
        <dbReference type="EMBL" id="QHM73376.1"/>
    </source>
</evidence>
<evidence type="ECO:0000259" key="1">
    <source>
        <dbReference type="Pfam" id="PF03235"/>
    </source>
</evidence>
<dbReference type="RefSeq" id="WP_160623024.1">
    <property type="nucleotide sequence ID" value="NZ_CP028271.1"/>
</dbReference>
<name>A0A6P1Q376_9GAMM</name>
<accession>A0A6P1Q376</accession>
<proteinExistence type="predicted"/>